<proteinExistence type="predicted"/>
<reference evidence="2 3" key="1">
    <citation type="journal article" date="2016" name="Int. J. Syst. Evol. Microbiol.">
        <title>Nocardioides albidus sp. nov., an actinobacterium isolated from garden soil.</title>
        <authorList>
            <person name="Singh H."/>
            <person name="Du J."/>
            <person name="Trinh H."/>
            <person name="Won K."/>
            <person name="Yang J.E."/>
            <person name="Yin C."/>
            <person name="Kook M."/>
            <person name="Yi T.H."/>
        </authorList>
    </citation>
    <scope>NUCLEOTIDE SEQUENCE [LARGE SCALE GENOMIC DNA]</scope>
    <source>
        <strain evidence="2 3">CCTCC AB 2015297</strain>
    </source>
</reference>
<sequence length="285" mass="30241">METWQVEVDGGTLHGLRWGSGDNIAVAVHGITANAMSWQAVAEALPDDWSLVAIDLRGRGRSRDLPEPYDAEQHARDIGAALVATGARVLVGHSLGAYLAASTNHLSPGLVDRLVLVDGGLPLPVPAGVDPDELLALTLGPALERLRQTWPDEEAYVDFFRAHPAMGPYWTPGVEAYARYDALPISGGVSARAVEKSVRVSGRELLTRGDEVGRAITELDVPTDLLVAERGMFDQPGALMPDEVIDAAVAAQPLLRLTRVPDTNHYTILFAPDAAAAVAAAIAGR</sequence>
<dbReference type="PANTHER" id="PTHR43798">
    <property type="entry name" value="MONOACYLGLYCEROL LIPASE"/>
    <property type="match status" value="1"/>
</dbReference>
<dbReference type="InterPro" id="IPR050266">
    <property type="entry name" value="AB_hydrolase_sf"/>
</dbReference>
<protein>
    <submittedName>
        <fullName evidence="2">Alpha/beta hydrolase</fullName>
    </submittedName>
</protein>
<dbReference type="Pfam" id="PF12697">
    <property type="entry name" value="Abhydrolase_6"/>
    <property type="match status" value="1"/>
</dbReference>
<accession>A0A5C4VVF0</accession>
<evidence type="ECO:0000313" key="2">
    <source>
        <dbReference type="EMBL" id="TNM39862.1"/>
    </source>
</evidence>
<keyword evidence="2" id="KW-0378">Hydrolase</keyword>
<dbReference type="GO" id="GO:0016787">
    <property type="term" value="F:hydrolase activity"/>
    <property type="evidence" value="ECO:0007669"/>
    <property type="project" value="UniProtKB-KW"/>
</dbReference>
<dbReference type="GO" id="GO:0016020">
    <property type="term" value="C:membrane"/>
    <property type="evidence" value="ECO:0007669"/>
    <property type="project" value="TreeGrafter"/>
</dbReference>
<organism evidence="2 3">
    <name type="scientific">Nocardioides albidus</name>
    <dbReference type="NCBI Taxonomy" id="1517589"/>
    <lineage>
        <taxon>Bacteria</taxon>
        <taxon>Bacillati</taxon>
        <taxon>Actinomycetota</taxon>
        <taxon>Actinomycetes</taxon>
        <taxon>Propionibacteriales</taxon>
        <taxon>Nocardioidaceae</taxon>
        <taxon>Nocardioides</taxon>
    </lineage>
</organism>
<dbReference type="InterPro" id="IPR000073">
    <property type="entry name" value="AB_hydrolase_1"/>
</dbReference>
<dbReference type="Gene3D" id="3.40.50.1820">
    <property type="entry name" value="alpha/beta hydrolase"/>
    <property type="match status" value="1"/>
</dbReference>
<name>A0A5C4VVF0_9ACTN</name>
<dbReference type="AlphaFoldDB" id="A0A5C4VVF0"/>
<dbReference type="Proteomes" id="UP000313231">
    <property type="component" value="Unassembled WGS sequence"/>
</dbReference>
<dbReference type="SUPFAM" id="SSF53474">
    <property type="entry name" value="alpha/beta-Hydrolases"/>
    <property type="match status" value="1"/>
</dbReference>
<dbReference type="OrthoDB" id="63962at2"/>
<comment type="caution">
    <text evidence="2">The sequence shown here is derived from an EMBL/GenBank/DDBJ whole genome shotgun (WGS) entry which is preliminary data.</text>
</comment>
<feature type="domain" description="AB hydrolase-1" evidence="1">
    <location>
        <begin position="26"/>
        <end position="280"/>
    </location>
</feature>
<keyword evidence="3" id="KW-1185">Reference proteome</keyword>
<evidence type="ECO:0000259" key="1">
    <source>
        <dbReference type="Pfam" id="PF12697"/>
    </source>
</evidence>
<dbReference type="PANTHER" id="PTHR43798:SF33">
    <property type="entry name" value="HYDROLASE, PUTATIVE (AFU_ORTHOLOGUE AFUA_2G14860)-RELATED"/>
    <property type="match status" value="1"/>
</dbReference>
<dbReference type="InterPro" id="IPR029058">
    <property type="entry name" value="AB_hydrolase_fold"/>
</dbReference>
<evidence type="ECO:0000313" key="3">
    <source>
        <dbReference type="Proteomes" id="UP000313231"/>
    </source>
</evidence>
<gene>
    <name evidence="2" type="ORF">FHP29_13025</name>
</gene>
<dbReference type="EMBL" id="VDMP01000024">
    <property type="protein sequence ID" value="TNM39862.1"/>
    <property type="molecule type" value="Genomic_DNA"/>
</dbReference>